<feature type="signal peptide" evidence="1">
    <location>
        <begin position="1"/>
        <end position="22"/>
    </location>
</feature>
<dbReference type="InterPro" id="IPR013783">
    <property type="entry name" value="Ig-like_fold"/>
</dbReference>
<comment type="caution">
    <text evidence="3">The sequence shown here is derived from an EMBL/GenBank/DDBJ whole genome shotgun (WGS) entry which is preliminary data.</text>
</comment>
<dbReference type="Proteomes" id="UP000646548">
    <property type="component" value="Unassembled WGS sequence"/>
</dbReference>
<keyword evidence="1" id="KW-0732">Signal</keyword>
<evidence type="ECO:0000256" key="1">
    <source>
        <dbReference type="SAM" id="SignalP"/>
    </source>
</evidence>
<dbReference type="InterPro" id="IPR007110">
    <property type="entry name" value="Ig-like_dom"/>
</dbReference>
<gene>
    <name evidence="3" type="ORF">FQA47_007633</name>
</gene>
<organism evidence="3 4">
    <name type="scientific">Oryzias melastigma</name>
    <name type="common">Marine medaka</name>
    <dbReference type="NCBI Taxonomy" id="30732"/>
    <lineage>
        <taxon>Eukaryota</taxon>
        <taxon>Metazoa</taxon>
        <taxon>Chordata</taxon>
        <taxon>Craniata</taxon>
        <taxon>Vertebrata</taxon>
        <taxon>Euteleostomi</taxon>
        <taxon>Actinopterygii</taxon>
        <taxon>Neopterygii</taxon>
        <taxon>Teleostei</taxon>
        <taxon>Neoteleostei</taxon>
        <taxon>Acanthomorphata</taxon>
        <taxon>Ovalentaria</taxon>
        <taxon>Atherinomorphae</taxon>
        <taxon>Beloniformes</taxon>
        <taxon>Adrianichthyidae</taxon>
        <taxon>Oryziinae</taxon>
        <taxon>Oryzias</taxon>
    </lineage>
</organism>
<proteinExistence type="predicted"/>
<dbReference type="SUPFAM" id="SSF48726">
    <property type="entry name" value="Immunoglobulin"/>
    <property type="match status" value="1"/>
</dbReference>
<evidence type="ECO:0000259" key="2">
    <source>
        <dbReference type="PROSITE" id="PS50835"/>
    </source>
</evidence>
<feature type="chain" id="PRO_5032665199" evidence="1">
    <location>
        <begin position="23"/>
        <end position="137"/>
    </location>
</feature>
<dbReference type="InterPro" id="IPR013106">
    <property type="entry name" value="Ig_V-set"/>
</dbReference>
<dbReference type="InterPro" id="IPR003599">
    <property type="entry name" value="Ig_sub"/>
</dbReference>
<dbReference type="InterPro" id="IPR036179">
    <property type="entry name" value="Ig-like_dom_sf"/>
</dbReference>
<dbReference type="EMBL" id="WKFB01000471">
    <property type="protein sequence ID" value="KAF6722038.1"/>
    <property type="molecule type" value="Genomic_DNA"/>
</dbReference>
<dbReference type="AlphaFoldDB" id="A0A834BYB8"/>
<sequence length="137" mass="14673">MESLHIWVILLALSGFQKPVLTMPTSTLWVRAGENATLYCPLLDAPQHTKSSPTASIISWYRTAAGQGPQMLLTVGPSSTPNVKYGAGVRPEKVSAGVNGSLMLSGFQQNDSAVYFCGMSHGTKPEKKANARSQRGH</sequence>
<dbReference type="SMART" id="SM00406">
    <property type="entry name" value="IGv"/>
    <property type="match status" value="1"/>
</dbReference>
<dbReference type="PROSITE" id="PS50835">
    <property type="entry name" value="IG_LIKE"/>
    <property type="match status" value="1"/>
</dbReference>
<dbReference type="Pfam" id="PF07686">
    <property type="entry name" value="V-set"/>
    <property type="match status" value="1"/>
</dbReference>
<dbReference type="SMART" id="SM00409">
    <property type="entry name" value="IG"/>
    <property type="match status" value="1"/>
</dbReference>
<reference evidence="3" key="1">
    <citation type="journal article" name="BMC Genomics">
        <title>Long-read sequencing and de novo genome assembly of marine medaka (Oryzias melastigma).</title>
        <authorList>
            <person name="Liang P."/>
            <person name="Saqib H.S.A."/>
            <person name="Ni X."/>
            <person name="Shen Y."/>
        </authorList>
    </citation>
    <scope>NUCLEOTIDE SEQUENCE</scope>
    <source>
        <strain evidence="3">Bigg-433</strain>
    </source>
</reference>
<evidence type="ECO:0000313" key="4">
    <source>
        <dbReference type="Proteomes" id="UP000646548"/>
    </source>
</evidence>
<evidence type="ECO:0000313" key="3">
    <source>
        <dbReference type="EMBL" id="KAF6722038.1"/>
    </source>
</evidence>
<dbReference type="Gene3D" id="2.60.40.10">
    <property type="entry name" value="Immunoglobulins"/>
    <property type="match status" value="1"/>
</dbReference>
<feature type="domain" description="Ig-like" evidence="2">
    <location>
        <begin position="19"/>
        <end position="130"/>
    </location>
</feature>
<name>A0A834BYB8_ORYME</name>
<dbReference type="CDD" id="cd00099">
    <property type="entry name" value="IgV"/>
    <property type="match status" value="1"/>
</dbReference>
<accession>A0A834BYB8</accession>
<protein>
    <submittedName>
        <fullName evidence="3">Ig kappa chain V-III region VH</fullName>
    </submittedName>
</protein>